<sequence>MMRFKIFCTLFLSCFIINNAISQEVKTITYFKNDTIKLDLDLYLPQKKTNQKTPLILFAFGGGFSGGDRTSGKEFCKLLAQNGYAAASISYTLYMKDKNFSCDGILTEKIKAIQIGVSDMWQATSYLIKNADNYNIDASKVFISGISAGAEIGFQASYWDYKLMNLYENNLPDNFKYAGFMGGSGAIMDLNLITEKNCIPMLLAHGSADGTVPYGTAAHHTCPTNSSGWLMLFGSYSVYNYASQFNKGIELITFCGGGHEFSGYLFEKEPHYVLEFLKEVLAGNKFQNHIVKPSSKAEKSKYLFCN</sequence>
<keyword evidence="2" id="KW-0732">Signal</keyword>
<dbReference type="RefSeq" id="WP_367773455.1">
    <property type="nucleotide sequence ID" value="NZ_CP165625.1"/>
</dbReference>
<accession>A0AB39W4M2</accession>
<feature type="domain" description="BD-FAE-like" evidence="3">
    <location>
        <begin position="40"/>
        <end position="154"/>
    </location>
</feature>
<dbReference type="InterPro" id="IPR029058">
    <property type="entry name" value="AB_hydrolase_fold"/>
</dbReference>
<organism evidence="4">
    <name type="scientific">Flavobacterium sp. WC2409</name>
    <dbReference type="NCBI Taxonomy" id="3234139"/>
    <lineage>
        <taxon>Bacteria</taxon>
        <taxon>Pseudomonadati</taxon>
        <taxon>Bacteroidota</taxon>
        <taxon>Flavobacteriia</taxon>
        <taxon>Flavobacteriales</taxon>
        <taxon>Flavobacteriaceae</taxon>
        <taxon>Flavobacterium</taxon>
    </lineage>
</organism>
<keyword evidence="1 4" id="KW-0378">Hydrolase</keyword>
<feature type="signal peptide" evidence="2">
    <location>
        <begin position="1"/>
        <end position="22"/>
    </location>
</feature>
<dbReference type="InterPro" id="IPR049492">
    <property type="entry name" value="BD-FAE-like_dom"/>
</dbReference>
<evidence type="ECO:0000313" key="4">
    <source>
        <dbReference type="EMBL" id="XDU95548.1"/>
    </source>
</evidence>
<name>A0AB39W4M2_9FLAO</name>
<dbReference type="SUPFAM" id="SSF53474">
    <property type="entry name" value="alpha/beta-Hydrolases"/>
    <property type="match status" value="1"/>
</dbReference>
<evidence type="ECO:0000259" key="3">
    <source>
        <dbReference type="Pfam" id="PF20434"/>
    </source>
</evidence>
<feature type="chain" id="PRO_5044304881" evidence="2">
    <location>
        <begin position="23"/>
        <end position="306"/>
    </location>
</feature>
<evidence type="ECO:0000256" key="2">
    <source>
        <dbReference type="SAM" id="SignalP"/>
    </source>
</evidence>
<reference evidence="4" key="1">
    <citation type="submission" date="2024-07" db="EMBL/GenBank/DDBJ databases">
        <authorList>
            <person name="Biller S.J."/>
        </authorList>
    </citation>
    <scope>NUCLEOTIDE SEQUENCE</scope>
    <source>
        <strain evidence="4">WC2409</strain>
    </source>
</reference>
<protein>
    <submittedName>
        <fullName evidence="4">Alpha/beta hydrolase</fullName>
    </submittedName>
</protein>
<dbReference type="Pfam" id="PF20434">
    <property type="entry name" value="BD-FAE"/>
    <property type="match status" value="1"/>
</dbReference>
<dbReference type="EMBL" id="CP165625">
    <property type="protein sequence ID" value="XDU95548.1"/>
    <property type="molecule type" value="Genomic_DNA"/>
</dbReference>
<dbReference type="Gene3D" id="3.40.50.1820">
    <property type="entry name" value="alpha/beta hydrolase"/>
    <property type="match status" value="1"/>
</dbReference>
<gene>
    <name evidence="4" type="ORF">AB3G34_00165</name>
</gene>
<dbReference type="InterPro" id="IPR050300">
    <property type="entry name" value="GDXG_lipolytic_enzyme"/>
</dbReference>
<dbReference type="PANTHER" id="PTHR48081">
    <property type="entry name" value="AB HYDROLASE SUPERFAMILY PROTEIN C4A8.06C"/>
    <property type="match status" value="1"/>
</dbReference>
<evidence type="ECO:0000256" key="1">
    <source>
        <dbReference type="ARBA" id="ARBA00022801"/>
    </source>
</evidence>
<dbReference type="GO" id="GO:0016787">
    <property type="term" value="F:hydrolase activity"/>
    <property type="evidence" value="ECO:0007669"/>
    <property type="project" value="UniProtKB-KW"/>
</dbReference>
<proteinExistence type="predicted"/>
<dbReference type="AlphaFoldDB" id="A0AB39W4M2"/>